<dbReference type="AlphaFoldDB" id="A0A4Q8B2V4"/>
<dbReference type="RefSeq" id="WP_242623889.1">
    <property type="nucleotide sequence ID" value="NZ_SHLD01000001.1"/>
</dbReference>
<gene>
    <name evidence="4" type="ORF">EV384_0144</name>
</gene>
<feature type="domain" description="Cationic amino acid transporter C-terminal" evidence="3">
    <location>
        <begin position="78"/>
        <end position="127"/>
    </location>
</feature>
<name>A0A4Q8B2V4_9ACTN</name>
<dbReference type="InterPro" id="IPR029485">
    <property type="entry name" value="CAT_C"/>
</dbReference>
<sequence length="148" mass="16560">MSVGDGRRAHPARFAAEHLSLVENFHYSQSGARPPARSISQVGPNVRGDPPHTAVRDVSDRRRRLGAVDLRPDLDRPFKVPFSPVLPIVSALACLYLMLNLSVETWLRFLAWMLLGGLTYFGYGYRRNRLARREAAPDHAEPQVSATL</sequence>
<evidence type="ECO:0000313" key="4">
    <source>
        <dbReference type="EMBL" id="RZU71810.1"/>
    </source>
</evidence>
<reference evidence="4 5" key="1">
    <citation type="submission" date="2019-02" db="EMBL/GenBank/DDBJ databases">
        <title>Sequencing the genomes of 1000 actinobacteria strains.</title>
        <authorList>
            <person name="Klenk H.-P."/>
        </authorList>
    </citation>
    <scope>NUCLEOTIDE SEQUENCE [LARGE SCALE GENOMIC DNA]</scope>
    <source>
        <strain evidence="4 5">DSM 45612</strain>
    </source>
</reference>
<evidence type="ECO:0000256" key="1">
    <source>
        <dbReference type="SAM" id="MobiDB-lite"/>
    </source>
</evidence>
<evidence type="ECO:0000259" key="3">
    <source>
        <dbReference type="Pfam" id="PF13906"/>
    </source>
</evidence>
<protein>
    <submittedName>
        <fullName evidence="4">Amino acid permease-like protein</fullName>
    </submittedName>
</protein>
<dbReference type="Pfam" id="PF13906">
    <property type="entry name" value="AA_permease_C"/>
    <property type="match status" value="1"/>
</dbReference>
<feature type="transmembrane region" description="Helical" evidence="2">
    <location>
        <begin position="80"/>
        <end position="99"/>
    </location>
</feature>
<keyword evidence="5" id="KW-1185">Reference proteome</keyword>
<keyword evidence="2" id="KW-0812">Transmembrane</keyword>
<comment type="caution">
    <text evidence="4">The sequence shown here is derived from an EMBL/GenBank/DDBJ whole genome shotgun (WGS) entry which is preliminary data.</text>
</comment>
<keyword evidence="2" id="KW-0472">Membrane</keyword>
<evidence type="ECO:0000313" key="5">
    <source>
        <dbReference type="Proteomes" id="UP000294114"/>
    </source>
</evidence>
<organism evidence="4 5">
    <name type="scientific">Micromonospora kangleipakensis</name>
    <dbReference type="NCBI Taxonomy" id="1077942"/>
    <lineage>
        <taxon>Bacteria</taxon>
        <taxon>Bacillati</taxon>
        <taxon>Actinomycetota</taxon>
        <taxon>Actinomycetes</taxon>
        <taxon>Micromonosporales</taxon>
        <taxon>Micromonosporaceae</taxon>
        <taxon>Micromonospora</taxon>
    </lineage>
</organism>
<feature type="transmembrane region" description="Helical" evidence="2">
    <location>
        <begin position="105"/>
        <end position="123"/>
    </location>
</feature>
<feature type="region of interest" description="Disordered" evidence="1">
    <location>
        <begin position="32"/>
        <end position="52"/>
    </location>
</feature>
<accession>A0A4Q8B2V4</accession>
<proteinExistence type="predicted"/>
<dbReference type="Proteomes" id="UP000294114">
    <property type="component" value="Unassembled WGS sequence"/>
</dbReference>
<dbReference type="Gene3D" id="1.20.1740.10">
    <property type="entry name" value="Amino acid/polyamine transporter I"/>
    <property type="match status" value="1"/>
</dbReference>
<dbReference type="EMBL" id="SHLD01000001">
    <property type="protein sequence ID" value="RZU71810.1"/>
    <property type="molecule type" value="Genomic_DNA"/>
</dbReference>
<evidence type="ECO:0000256" key="2">
    <source>
        <dbReference type="SAM" id="Phobius"/>
    </source>
</evidence>
<keyword evidence="2" id="KW-1133">Transmembrane helix</keyword>